<evidence type="ECO:0000259" key="2">
    <source>
        <dbReference type="Pfam" id="PF00112"/>
    </source>
</evidence>
<sequence length="909" mass="98308">MLTPALLARVLRQASSRRLDACTPPLRAAMAEFGIDTNRRRAAAFIAQLAHESGEFRWMEERWGPTAAQRRYEPPGDLARRLGNTEPGDGWRYRGRGPIQLTGRANYRRCGQALGLDLEARPEQVADPAVGFRVAGWFWSHRQLNARADAGDFVGITRGINGGTNGLAERERYHALALAALAGVYPEHADDAPAGAHPPASVHAPAAGAGAGAGAGALAVAAAGADAAPGLATGAAAAPARRRRRTAPRRVYGARADTLDFRDLMYVPSLVEVPTQVPLGDYLEWQVPILDQGSEGACTGYALATVANYLLLRRRTWPDPVPVSPRMLYTLARRYDEWPGERYEGSSARGAMKGWHKHGVCSEAAYPSQPDDDGLTDERTSDARRRPLGAYFRVNHRDLVAMHSALAEVGVLYATAVVHQGWSAVGPDGLIAASDERLGGHAFAIVAYDERGFWIQNSWGPDWGHGGFAQIGYDDWLRNGTDVWVARLGAPVRLETAAGTADAHADGAGRSAAYSQSDLRPHIVAVGNDGLLRAGGEFGSSAAEVERLVRQDIPRVTAPWGTRRVLLYAHGGLVGETAAVQRVADYRRAMLPAQIYPLAFVWNSDAWTTVTNLLQDAVRRRRPEGVLDAAKDFMLDRLDDALEPLARALGGKALWDEMKENALRASQRADGAARRVADLLQGLAADGRGLELHLAAHSAGAILLGPLVGLLAERGLAIESCTLWAPACRHAQFAGDYQPAIAAGQIRRFALYLLDDTSERDDHCAHLYNKSLLYLVSHALEERPRVPQWRDEVVRPSRNGGEPLLGLERDLTTALRALLATPGHRLVVAPDPRDTGALSRARHHGDFDDDEATVASTIDFIRGGGPSRVATVRQATPAPAEPAPGPLCFPHSGSALRDRRQEIDQRTRR</sequence>
<evidence type="ECO:0008006" key="6">
    <source>
        <dbReference type="Google" id="ProtNLM"/>
    </source>
</evidence>
<dbReference type="GO" id="GO:0006508">
    <property type="term" value="P:proteolysis"/>
    <property type="evidence" value="ECO:0007669"/>
    <property type="project" value="InterPro"/>
</dbReference>
<evidence type="ECO:0000313" key="4">
    <source>
        <dbReference type="EMBL" id="GAP37241.1"/>
    </source>
</evidence>
<dbReference type="PANTHER" id="PTHR34408:SF1">
    <property type="entry name" value="GLYCOSYL HYDROLASE FAMILY 19 DOMAIN-CONTAINING PROTEIN HI_1415"/>
    <property type="match status" value="1"/>
</dbReference>
<feature type="compositionally biased region" description="Basic and acidic residues" evidence="1">
    <location>
        <begin position="896"/>
        <end position="909"/>
    </location>
</feature>
<accession>A0A0K8P3T8</accession>
<dbReference type="Proteomes" id="UP000037660">
    <property type="component" value="Unassembled WGS sequence"/>
</dbReference>
<evidence type="ECO:0000259" key="3">
    <source>
        <dbReference type="Pfam" id="PF00182"/>
    </source>
</evidence>
<gene>
    <name evidence="4" type="ORF">ISF6_3096</name>
</gene>
<dbReference type="InterPro" id="IPR023346">
    <property type="entry name" value="Lysozyme-like_dom_sf"/>
</dbReference>
<dbReference type="EMBL" id="BBYR01000044">
    <property type="protein sequence ID" value="GAP37241.1"/>
    <property type="molecule type" value="Genomic_DNA"/>
</dbReference>
<dbReference type="Pfam" id="PF00112">
    <property type="entry name" value="Peptidase_C1"/>
    <property type="match status" value="1"/>
</dbReference>
<dbReference type="STRING" id="1547922.ISF6_3096"/>
<comment type="caution">
    <text evidence="4">The sequence shown here is derived from an EMBL/GenBank/DDBJ whole genome shotgun (WGS) entry which is preliminary data.</text>
</comment>
<dbReference type="SUPFAM" id="SSF53955">
    <property type="entry name" value="Lysozyme-like"/>
    <property type="match status" value="1"/>
</dbReference>
<evidence type="ECO:0000313" key="5">
    <source>
        <dbReference type="Proteomes" id="UP000037660"/>
    </source>
</evidence>
<dbReference type="SUPFAM" id="SSF54001">
    <property type="entry name" value="Cysteine proteinases"/>
    <property type="match status" value="1"/>
</dbReference>
<protein>
    <recommendedName>
        <fullName evidence="6">Peptidase C1A papain C-terminal domain-containing protein</fullName>
    </recommendedName>
</protein>
<proteinExistence type="predicted"/>
<reference evidence="4 5" key="2">
    <citation type="journal article" date="2016" name="Science">
        <title>A bacterium that degrades and assimilates poly(ethylene terephthalate).</title>
        <authorList>
            <person name="Yoshida S."/>
            <person name="Hiraga K."/>
            <person name="Takehana T."/>
            <person name="Taniguchi I."/>
            <person name="Yamaji H."/>
            <person name="Maeda Y."/>
            <person name="Toyohara K."/>
            <person name="Miyamoto K."/>
            <person name="Kimura Y."/>
            <person name="Oda K."/>
        </authorList>
    </citation>
    <scope>NUCLEOTIDE SEQUENCE [LARGE SCALE GENOMIC DNA]</scope>
    <source>
        <strain evidence="5">NBRC 110686 / TISTR 2288 / 201-F6</strain>
    </source>
</reference>
<dbReference type="Pfam" id="PF00182">
    <property type="entry name" value="Glyco_hydro_19"/>
    <property type="match status" value="1"/>
</dbReference>
<keyword evidence="5" id="KW-1185">Reference proteome</keyword>
<evidence type="ECO:0000256" key="1">
    <source>
        <dbReference type="SAM" id="MobiDB-lite"/>
    </source>
</evidence>
<dbReference type="GO" id="GO:0004568">
    <property type="term" value="F:chitinase activity"/>
    <property type="evidence" value="ECO:0007669"/>
    <property type="project" value="InterPro"/>
</dbReference>
<name>A0A0K8P3T8_PISS1</name>
<dbReference type="CDD" id="cd00325">
    <property type="entry name" value="chitinase_GH19"/>
    <property type="match status" value="1"/>
</dbReference>
<dbReference type="Gene3D" id="1.10.530.10">
    <property type="match status" value="1"/>
</dbReference>
<feature type="domain" description="Glycoside hydrolase family 19 catalytic" evidence="3">
    <location>
        <begin position="35"/>
        <end position="145"/>
    </location>
</feature>
<dbReference type="AlphaFoldDB" id="A0A0K8P3T8"/>
<dbReference type="CDD" id="cd02619">
    <property type="entry name" value="Peptidase_C1"/>
    <property type="match status" value="1"/>
</dbReference>
<feature type="region of interest" description="Disordered" evidence="1">
    <location>
        <begin position="869"/>
        <end position="909"/>
    </location>
</feature>
<dbReference type="GO" id="GO:0008234">
    <property type="term" value="F:cysteine-type peptidase activity"/>
    <property type="evidence" value="ECO:0007669"/>
    <property type="project" value="InterPro"/>
</dbReference>
<dbReference type="RefSeq" id="WP_054021186.1">
    <property type="nucleotide sequence ID" value="NZ_BBYR01000044.1"/>
</dbReference>
<dbReference type="InterPro" id="IPR038765">
    <property type="entry name" value="Papain-like_cys_pep_sf"/>
</dbReference>
<organism evidence="4 5">
    <name type="scientific">Piscinibacter sakaiensis</name>
    <name type="common">Ideonella sakaiensis</name>
    <dbReference type="NCBI Taxonomy" id="1547922"/>
    <lineage>
        <taxon>Bacteria</taxon>
        <taxon>Pseudomonadati</taxon>
        <taxon>Pseudomonadota</taxon>
        <taxon>Betaproteobacteria</taxon>
        <taxon>Burkholderiales</taxon>
        <taxon>Sphaerotilaceae</taxon>
        <taxon>Piscinibacter</taxon>
    </lineage>
</organism>
<dbReference type="PANTHER" id="PTHR34408">
    <property type="entry name" value="FAMILY PROTEIN, PUTATIVE-RELATED"/>
    <property type="match status" value="1"/>
</dbReference>
<reference evidence="5" key="1">
    <citation type="submission" date="2015-07" db="EMBL/GenBank/DDBJ databases">
        <title>Discovery of a poly(ethylene terephthalate assimilation.</title>
        <authorList>
            <person name="Yoshida S."/>
            <person name="Hiraga K."/>
            <person name="Takehana T."/>
            <person name="Taniguchi I."/>
            <person name="Yamaji H."/>
            <person name="Maeda Y."/>
            <person name="Toyohara K."/>
            <person name="Miyamoto K."/>
            <person name="Kimura Y."/>
            <person name="Oda K."/>
        </authorList>
    </citation>
    <scope>NUCLEOTIDE SEQUENCE [LARGE SCALE GENOMIC DNA]</scope>
    <source>
        <strain evidence="5">NBRC 110686 / TISTR 2288 / 201-F6</strain>
    </source>
</reference>
<dbReference type="Gene3D" id="3.90.70.10">
    <property type="entry name" value="Cysteine proteinases"/>
    <property type="match status" value="1"/>
</dbReference>
<dbReference type="InterPro" id="IPR000668">
    <property type="entry name" value="Peptidase_C1A_C"/>
</dbReference>
<dbReference type="GO" id="GO:0006032">
    <property type="term" value="P:chitin catabolic process"/>
    <property type="evidence" value="ECO:0007669"/>
    <property type="project" value="InterPro"/>
</dbReference>
<dbReference type="GO" id="GO:0016998">
    <property type="term" value="P:cell wall macromolecule catabolic process"/>
    <property type="evidence" value="ECO:0007669"/>
    <property type="project" value="InterPro"/>
</dbReference>
<dbReference type="InterPro" id="IPR000726">
    <property type="entry name" value="Glyco_hydro_19_cat"/>
</dbReference>
<feature type="domain" description="Peptidase C1A papain C-terminal" evidence="2">
    <location>
        <begin position="289"/>
        <end position="472"/>
    </location>
</feature>
<dbReference type="InterPro" id="IPR052354">
    <property type="entry name" value="Cell_Wall_Dynamics_Protein"/>
</dbReference>